<evidence type="ECO:0000313" key="3">
    <source>
        <dbReference type="Proteomes" id="UP000059672"/>
    </source>
</evidence>
<gene>
    <name evidence="2" type="ORF">Lupro_06670</name>
</gene>
<accession>A0A0X8G6F3</accession>
<keyword evidence="3" id="KW-1185">Reference proteome</keyword>
<dbReference type="RefSeq" id="WP_068207696.1">
    <property type="nucleotide sequence ID" value="NZ_CP013355.1"/>
</dbReference>
<organism evidence="2 3">
    <name type="scientific">Lutibacter profundi</name>
    <dbReference type="NCBI Taxonomy" id="1622118"/>
    <lineage>
        <taxon>Bacteria</taxon>
        <taxon>Pseudomonadati</taxon>
        <taxon>Bacteroidota</taxon>
        <taxon>Flavobacteriia</taxon>
        <taxon>Flavobacteriales</taxon>
        <taxon>Flavobacteriaceae</taxon>
        <taxon>Lutibacter</taxon>
    </lineage>
</organism>
<sequence>MNKLNFKTVLIIAITLSISITTFGQQKHDHSTMNMNHKKGMMKGEMMQQKMGETQFTDANLNKAYMHYIMINKALVKSQPKKAQMMSKMLVDILNNYGKASESLVAATKLAENDNLENQRKIFAELTISMEPLFKDNITKGKVYKNFCPMANGSGAYWFSNSENIVNPYMGAESSMSSCGSVKETFKSI</sequence>
<reference evidence="3" key="1">
    <citation type="submission" date="2015-12" db="EMBL/GenBank/DDBJ databases">
        <title>Complete genome sequence of Lutibacter profundus strain LP1.</title>
        <authorList>
            <person name="Wissuwa J."/>
            <person name="Le Moine Bauer S."/>
            <person name="Stokke R."/>
            <person name="Dahle H."/>
            <person name="Steen I.H."/>
        </authorList>
    </citation>
    <scope>NUCLEOTIDE SEQUENCE [LARGE SCALE GENOMIC DNA]</scope>
    <source>
        <strain evidence="3">LP1</strain>
    </source>
</reference>
<feature type="domain" description="DUF3347" evidence="1">
    <location>
        <begin position="65"/>
        <end position="136"/>
    </location>
</feature>
<dbReference type="EMBL" id="CP013355">
    <property type="protein sequence ID" value="AMC10948.1"/>
    <property type="molecule type" value="Genomic_DNA"/>
</dbReference>
<protein>
    <recommendedName>
        <fullName evidence="1">DUF3347 domain-containing protein</fullName>
    </recommendedName>
</protein>
<dbReference type="KEGG" id="lut:Lupro_06670"/>
<name>A0A0X8G6F3_9FLAO</name>
<dbReference type="Pfam" id="PF11827">
    <property type="entry name" value="DUF3347"/>
    <property type="match status" value="1"/>
</dbReference>
<dbReference type="OrthoDB" id="5513217at2"/>
<dbReference type="AlphaFoldDB" id="A0A0X8G6F3"/>
<dbReference type="InterPro" id="IPR021782">
    <property type="entry name" value="DUF3347"/>
</dbReference>
<dbReference type="STRING" id="1622118.Lupro_06670"/>
<proteinExistence type="predicted"/>
<evidence type="ECO:0000313" key="2">
    <source>
        <dbReference type="EMBL" id="AMC10948.1"/>
    </source>
</evidence>
<reference evidence="2 3" key="2">
    <citation type="journal article" date="2016" name="Int. J. Syst. Evol. Microbiol.">
        <title>Lutibacter profundi sp. nov., isolated from a deep-sea hydrothermal system on the Arctic Mid-Ocean Ridge and emended description of the genus Lutibacter.</title>
        <authorList>
            <person name="Le Moine Bauer S."/>
            <person name="Roalkvam I."/>
            <person name="Steen I.H."/>
            <person name="Dahle H."/>
        </authorList>
    </citation>
    <scope>NUCLEOTIDE SEQUENCE [LARGE SCALE GENOMIC DNA]</scope>
    <source>
        <strain evidence="2 3">LP1</strain>
    </source>
</reference>
<dbReference type="Proteomes" id="UP000059672">
    <property type="component" value="Chromosome"/>
</dbReference>
<evidence type="ECO:0000259" key="1">
    <source>
        <dbReference type="Pfam" id="PF11827"/>
    </source>
</evidence>